<evidence type="ECO:0000256" key="1">
    <source>
        <dbReference type="SAM" id="Phobius"/>
    </source>
</evidence>
<comment type="caution">
    <text evidence="3">The sequence shown here is derived from an EMBL/GenBank/DDBJ whole genome shotgun (WGS) entry which is preliminary data.</text>
</comment>
<keyword evidence="1" id="KW-0472">Membrane</keyword>
<keyword evidence="1" id="KW-0812">Transmembrane</keyword>
<gene>
    <name evidence="3" type="ORF">HLH33_12870</name>
</gene>
<evidence type="ECO:0000313" key="3">
    <source>
        <dbReference type="EMBL" id="MBB2157191.1"/>
    </source>
</evidence>
<feature type="transmembrane region" description="Helical" evidence="1">
    <location>
        <begin position="6"/>
        <end position="34"/>
    </location>
</feature>
<organism evidence="3 4">
    <name type="scientific">Gluconacetobacter diazotrophicus</name>
    <name type="common">Acetobacter diazotrophicus</name>
    <dbReference type="NCBI Taxonomy" id="33996"/>
    <lineage>
        <taxon>Bacteria</taxon>
        <taxon>Pseudomonadati</taxon>
        <taxon>Pseudomonadota</taxon>
        <taxon>Alphaproteobacteria</taxon>
        <taxon>Acetobacterales</taxon>
        <taxon>Acetobacteraceae</taxon>
        <taxon>Gluconacetobacter</taxon>
    </lineage>
</organism>
<feature type="transmembrane region" description="Helical" evidence="1">
    <location>
        <begin position="126"/>
        <end position="147"/>
    </location>
</feature>
<dbReference type="InterPro" id="IPR008457">
    <property type="entry name" value="Cu-R_CopD_dom"/>
</dbReference>
<reference evidence="3 4" key="1">
    <citation type="submission" date="2020-04" db="EMBL/GenBank/DDBJ databases">
        <title>Description of novel Gluconacetobacter.</title>
        <authorList>
            <person name="Sombolestani A."/>
        </authorList>
    </citation>
    <scope>NUCLEOTIDE SEQUENCE [LARGE SCALE GENOMIC DNA]</scope>
    <source>
        <strain evidence="3 4">LMG 7603</strain>
    </source>
</reference>
<dbReference type="Proteomes" id="UP000550787">
    <property type="component" value="Unassembled WGS sequence"/>
</dbReference>
<dbReference type="AlphaFoldDB" id="A0A7W4I6L0"/>
<dbReference type="EMBL" id="JABEQG010000025">
    <property type="protein sequence ID" value="MBB2157191.1"/>
    <property type="molecule type" value="Genomic_DNA"/>
</dbReference>
<sequence>MSHSILWSLVLAIHLIGMTAWVGGMVYAVFIVRPSLGLLDATQRASVHLQTLTRFFRIVWHTMPTVLVTGWLMILHEGGFAAVSWQVNAMQVLGLAMAALFARIYFGPFQKVRRAIRPQPATFDSIRSLVMINIGMGFLTILAAAMARGL</sequence>
<dbReference type="GO" id="GO:0016020">
    <property type="term" value="C:membrane"/>
    <property type="evidence" value="ECO:0007669"/>
    <property type="project" value="InterPro"/>
</dbReference>
<feature type="domain" description="Copper resistance protein D" evidence="2">
    <location>
        <begin position="50"/>
        <end position="146"/>
    </location>
</feature>
<protein>
    <recommendedName>
        <fullName evidence="2">Copper resistance protein D domain-containing protein</fullName>
    </recommendedName>
</protein>
<evidence type="ECO:0000313" key="4">
    <source>
        <dbReference type="Proteomes" id="UP000550787"/>
    </source>
</evidence>
<proteinExistence type="predicted"/>
<dbReference type="Pfam" id="PF05425">
    <property type="entry name" value="CopD"/>
    <property type="match status" value="1"/>
</dbReference>
<keyword evidence="1" id="KW-1133">Transmembrane helix</keyword>
<evidence type="ECO:0000259" key="2">
    <source>
        <dbReference type="Pfam" id="PF05425"/>
    </source>
</evidence>
<dbReference type="RefSeq" id="WP_012227358.1">
    <property type="nucleotide sequence ID" value="NZ_JABEQG010000025.1"/>
</dbReference>
<name>A0A7W4I6L0_GLUDI</name>
<accession>A0A7W4I6L0</accession>
<feature type="transmembrane region" description="Helical" evidence="1">
    <location>
        <begin position="87"/>
        <end position="106"/>
    </location>
</feature>
<dbReference type="OMA" id="FRIVWHT"/>
<feature type="transmembrane region" description="Helical" evidence="1">
    <location>
        <begin position="55"/>
        <end position="75"/>
    </location>
</feature>